<protein>
    <recommendedName>
        <fullName evidence="1">Protein kinase domain-containing protein</fullName>
    </recommendedName>
</protein>
<dbReference type="Proteomes" id="UP000019132">
    <property type="component" value="Unassembled WGS sequence"/>
</dbReference>
<dbReference type="InterPro" id="IPR011009">
    <property type="entry name" value="Kinase-like_dom_sf"/>
</dbReference>
<name>K3WVV8_GLOUD</name>
<accession>K3WVV8</accession>
<dbReference type="Gene3D" id="1.10.510.10">
    <property type="entry name" value="Transferase(Phosphotransferase) domain 1"/>
    <property type="match status" value="1"/>
</dbReference>
<dbReference type="AlphaFoldDB" id="K3WVV8"/>
<feature type="domain" description="Protein kinase" evidence="1">
    <location>
        <begin position="54"/>
        <end position="338"/>
    </location>
</feature>
<dbReference type="GO" id="GO:0005524">
    <property type="term" value="F:ATP binding"/>
    <property type="evidence" value="ECO:0007669"/>
    <property type="project" value="InterPro"/>
</dbReference>
<dbReference type="InterPro" id="IPR000719">
    <property type="entry name" value="Prot_kinase_dom"/>
</dbReference>
<dbReference type="PROSITE" id="PS50011">
    <property type="entry name" value="PROTEIN_KINASE_DOM"/>
    <property type="match status" value="1"/>
</dbReference>
<sequence length="609" mass="68621">MSKSLQVLAGMTDFSFPEVNTLVEGRETARHKLQQAVQGILNDGSNIDINGKMYECYGTLDESQYSFACKCRPVDDASTRLWLKFYVENDTIHVAKEYQVLHSLQQEPATLSFVPRLVDIQPRKTLNGATCSALLIEMGTSTTFLHIVRGQMEKSSQFSVAHQLSRIVRALECLHSHHFIHGSLNMESILIFDNDKLKFRDLEHATKFNGDVHGCASASVEFQPPEIARRILSDGCEGSDGSSLSAAVPITASYSFDIWSLGIMILKMYSSSKHLDEFNGCDKPADMLKRLADPSFNFERSIALYVPHEDVKDLVRQCLQREPSFRPKIDAILRHPVLQTYEHEMALQLARSTIVVSQRSGLSTAKIRDDKTEYESTPPSLWFFLPPTEIGLDRCLSIDEWVAEMESLLEKKDSCESELEFPLLFMCEASTGFHRPCDSTGPYKSRLSVPLPLISLVVPLVQEAMLFLEAKAILSGDSALHIAQVSGLGQRQWSELIKFYRALEKMVLTTVSSFTLMMLKPLEEMLATGDRKNTHQVMDEVKYLAFTQEKRDYVQSLLEIIATSSATDITAAVSKSNQEWFGLRKCQVEIDDTAVNLCGTRWFCRNHLP</sequence>
<reference evidence="3" key="1">
    <citation type="journal article" date="2010" name="Genome Biol.">
        <title>Genome sequence of the necrotrophic plant pathogen Pythium ultimum reveals original pathogenicity mechanisms and effector repertoire.</title>
        <authorList>
            <person name="Levesque C.A."/>
            <person name="Brouwer H."/>
            <person name="Cano L."/>
            <person name="Hamilton J.P."/>
            <person name="Holt C."/>
            <person name="Huitema E."/>
            <person name="Raffaele S."/>
            <person name="Robideau G.P."/>
            <person name="Thines M."/>
            <person name="Win J."/>
            <person name="Zerillo M.M."/>
            <person name="Beakes G.W."/>
            <person name="Boore J.L."/>
            <person name="Busam D."/>
            <person name="Dumas B."/>
            <person name="Ferriera S."/>
            <person name="Fuerstenberg S.I."/>
            <person name="Gachon C.M."/>
            <person name="Gaulin E."/>
            <person name="Govers F."/>
            <person name="Grenville-Briggs L."/>
            <person name="Horner N."/>
            <person name="Hostetler J."/>
            <person name="Jiang R.H."/>
            <person name="Johnson J."/>
            <person name="Krajaejun T."/>
            <person name="Lin H."/>
            <person name="Meijer H.J."/>
            <person name="Moore B."/>
            <person name="Morris P."/>
            <person name="Phuntmart V."/>
            <person name="Puiu D."/>
            <person name="Shetty J."/>
            <person name="Stajich J.E."/>
            <person name="Tripathy S."/>
            <person name="Wawra S."/>
            <person name="van West P."/>
            <person name="Whitty B.R."/>
            <person name="Coutinho P.M."/>
            <person name="Henrissat B."/>
            <person name="Martin F."/>
            <person name="Thomas P.D."/>
            <person name="Tyler B.M."/>
            <person name="De Vries R.P."/>
            <person name="Kamoun S."/>
            <person name="Yandell M."/>
            <person name="Tisserat N."/>
            <person name="Buell C.R."/>
        </authorList>
    </citation>
    <scope>NUCLEOTIDE SEQUENCE</scope>
    <source>
        <strain evidence="3">DAOM:BR144</strain>
    </source>
</reference>
<dbReference type="Pfam" id="PF00069">
    <property type="entry name" value="Pkinase"/>
    <property type="match status" value="1"/>
</dbReference>
<dbReference type="GO" id="GO:0004674">
    <property type="term" value="F:protein serine/threonine kinase activity"/>
    <property type="evidence" value="ECO:0007669"/>
    <property type="project" value="TreeGrafter"/>
</dbReference>
<dbReference type="STRING" id="431595.K3WVV8"/>
<dbReference type="PANTHER" id="PTHR24361">
    <property type="entry name" value="MITOGEN-ACTIVATED KINASE KINASE KINASE"/>
    <property type="match status" value="1"/>
</dbReference>
<dbReference type="SMART" id="SM00220">
    <property type="entry name" value="S_TKc"/>
    <property type="match status" value="1"/>
</dbReference>
<dbReference type="eggNOG" id="KOG0596">
    <property type="taxonomic scope" value="Eukaryota"/>
</dbReference>
<evidence type="ECO:0000313" key="2">
    <source>
        <dbReference type="EnsemblProtists" id="PYU1_T009106"/>
    </source>
</evidence>
<dbReference type="HOGENOM" id="CLU_457501_0_0_1"/>
<dbReference type="SUPFAM" id="SSF56112">
    <property type="entry name" value="Protein kinase-like (PK-like)"/>
    <property type="match status" value="1"/>
</dbReference>
<dbReference type="InParanoid" id="K3WVV8"/>
<organism evidence="2 3">
    <name type="scientific">Globisporangium ultimum (strain ATCC 200006 / CBS 805.95 / DAOM BR144)</name>
    <name type="common">Pythium ultimum</name>
    <dbReference type="NCBI Taxonomy" id="431595"/>
    <lineage>
        <taxon>Eukaryota</taxon>
        <taxon>Sar</taxon>
        <taxon>Stramenopiles</taxon>
        <taxon>Oomycota</taxon>
        <taxon>Peronosporomycetes</taxon>
        <taxon>Pythiales</taxon>
        <taxon>Pythiaceae</taxon>
        <taxon>Globisporangium</taxon>
    </lineage>
</organism>
<keyword evidence="3" id="KW-1185">Reference proteome</keyword>
<reference evidence="2" key="3">
    <citation type="submission" date="2015-02" db="UniProtKB">
        <authorList>
            <consortium name="EnsemblProtists"/>
        </authorList>
    </citation>
    <scope>IDENTIFICATION</scope>
    <source>
        <strain evidence="2">DAOM BR144</strain>
    </source>
</reference>
<dbReference type="InterPro" id="IPR053235">
    <property type="entry name" value="Ser_Thr_kinase"/>
</dbReference>
<dbReference type="VEuPathDB" id="FungiDB:PYU1_G009088"/>
<proteinExistence type="predicted"/>
<evidence type="ECO:0000259" key="1">
    <source>
        <dbReference type="PROSITE" id="PS50011"/>
    </source>
</evidence>
<dbReference type="EnsemblProtists" id="PYU1_T009106">
    <property type="protein sequence ID" value="PYU1_T009106"/>
    <property type="gene ID" value="PYU1_G009088"/>
</dbReference>
<reference evidence="3" key="2">
    <citation type="submission" date="2010-04" db="EMBL/GenBank/DDBJ databases">
        <authorList>
            <person name="Buell R."/>
            <person name="Hamilton J."/>
            <person name="Hostetler J."/>
        </authorList>
    </citation>
    <scope>NUCLEOTIDE SEQUENCE [LARGE SCALE GENOMIC DNA]</scope>
    <source>
        <strain evidence="3">DAOM:BR144</strain>
    </source>
</reference>
<evidence type="ECO:0000313" key="3">
    <source>
        <dbReference type="Proteomes" id="UP000019132"/>
    </source>
</evidence>
<dbReference type="GO" id="GO:0005737">
    <property type="term" value="C:cytoplasm"/>
    <property type="evidence" value="ECO:0007669"/>
    <property type="project" value="TreeGrafter"/>
</dbReference>
<dbReference type="OMA" id="MDERSSW"/>
<dbReference type="EMBL" id="GL376599">
    <property type="status" value="NOT_ANNOTATED_CDS"/>
    <property type="molecule type" value="Genomic_DNA"/>
</dbReference>